<dbReference type="RefSeq" id="WP_121121755.1">
    <property type="nucleotide sequence ID" value="NZ_CP016604.1"/>
</dbReference>
<keyword evidence="3" id="KW-1003">Cell membrane</keyword>
<protein>
    <submittedName>
        <fullName evidence="8">Putative oxidoreductase</fullName>
    </submittedName>
</protein>
<evidence type="ECO:0000256" key="6">
    <source>
        <dbReference type="ARBA" id="ARBA00023136"/>
    </source>
</evidence>
<feature type="transmembrane region" description="Helical" evidence="7">
    <location>
        <begin position="115"/>
        <end position="138"/>
    </location>
</feature>
<gene>
    <name evidence="8" type="ORF">DES31_0555</name>
</gene>
<comment type="caution">
    <text evidence="8">The sequence shown here is derived from an EMBL/GenBank/DDBJ whole genome shotgun (WGS) entry which is preliminary data.</text>
</comment>
<evidence type="ECO:0000256" key="4">
    <source>
        <dbReference type="ARBA" id="ARBA00022692"/>
    </source>
</evidence>
<evidence type="ECO:0000313" key="8">
    <source>
        <dbReference type="EMBL" id="RKR77230.1"/>
    </source>
</evidence>
<keyword evidence="6 7" id="KW-0472">Membrane</keyword>
<keyword evidence="5 7" id="KW-1133">Transmembrane helix</keyword>
<feature type="transmembrane region" description="Helical" evidence="7">
    <location>
        <begin position="6"/>
        <end position="27"/>
    </location>
</feature>
<keyword evidence="9" id="KW-1185">Reference proteome</keyword>
<evidence type="ECO:0000256" key="3">
    <source>
        <dbReference type="ARBA" id="ARBA00022475"/>
    </source>
</evidence>
<evidence type="ECO:0000256" key="2">
    <source>
        <dbReference type="ARBA" id="ARBA00006679"/>
    </source>
</evidence>
<dbReference type="EMBL" id="RBJC01000004">
    <property type="protein sequence ID" value="RKR77230.1"/>
    <property type="molecule type" value="Genomic_DNA"/>
</dbReference>
<evidence type="ECO:0000256" key="1">
    <source>
        <dbReference type="ARBA" id="ARBA00004651"/>
    </source>
</evidence>
<organism evidence="8 9">
    <name type="scientific">Otariodibacter oris</name>
    <dbReference type="NCBI Taxonomy" id="1032623"/>
    <lineage>
        <taxon>Bacteria</taxon>
        <taxon>Pseudomonadati</taxon>
        <taxon>Pseudomonadota</taxon>
        <taxon>Gammaproteobacteria</taxon>
        <taxon>Pasteurellales</taxon>
        <taxon>Pasteurellaceae</taxon>
        <taxon>Otariodibacter</taxon>
    </lineage>
</organism>
<dbReference type="PANTHER" id="PTHR33452:SF7">
    <property type="entry name" value="DOXX FAMILY PROTEIN"/>
    <property type="match status" value="1"/>
</dbReference>
<comment type="subcellular location">
    <subcellularLocation>
        <location evidence="1">Cell membrane</location>
        <topology evidence="1">Multi-pass membrane protein</topology>
    </subcellularLocation>
</comment>
<evidence type="ECO:0000256" key="5">
    <source>
        <dbReference type="ARBA" id="ARBA00022989"/>
    </source>
</evidence>
<evidence type="ECO:0000313" key="9">
    <source>
        <dbReference type="Proteomes" id="UP000280099"/>
    </source>
</evidence>
<dbReference type="AlphaFoldDB" id="A0A420XJF4"/>
<feature type="transmembrane region" description="Helical" evidence="7">
    <location>
        <begin position="68"/>
        <end position="95"/>
    </location>
</feature>
<sequence>MQKNSISSLFSGAAFIVLRLFLAYEFLEAGLEKWNGQNWFAEIQSQFPFPFNLFSAELNWNVAMFAEIIVPILLVIGIFTRFSALSLIILTAVAWYSVHSGNGYNISQGGYKMALIYLVVLFPLLAQGAGIFSIDFLMQKKHPTKKWLKFI</sequence>
<dbReference type="Pfam" id="PF07681">
    <property type="entry name" value="DoxX"/>
    <property type="match status" value="1"/>
</dbReference>
<comment type="similarity">
    <text evidence="2">Belongs to the DoxX family.</text>
</comment>
<accession>A0A420XJF4</accession>
<dbReference type="GO" id="GO:0005886">
    <property type="term" value="C:plasma membrane"/>
    <property type="evidence" value="ECO:0007669"/>
    <property type="project" value="UniProtKB-SubCell"/>
</dbReference>
<dbReference type="Proteomes" id="UP000280099">
    <property type="component" value="Unassembled WGS sequence"/>
</dbReference>
<keyword evidence="4 7" id="KW-0812">Transmembrane</keyword>
<dbReference type="OrthoDB" id="5689076at2"/>
<reference evidence="8 9" key="1">
    <citation type="submission" date="2018-10" db="EMBL/GenBank/DDBJ databases">
        <title>Genomic Encyclopedia of Type Strains, Phase IV (KMG-IV): sequencing the most valuable type-strain genomes for metagenomic binning, comparative biology and taxonomic classification.</title>
        <authorList>
            <person name="Goeker M."/>
        </authorList>
    </citation>
    <scope>NUCLEOTIDE SEQUENCE [LARGE SCALE GENOMIC DNA]</scope>
    <source>
        <strain evidence="8 9">DSM 23800</strain>
    </source>
</reference>
<proteinExistence type="inferred from homology"/>
<dbReference type="InterPro" id="IPR051907">
    <property type="entry name" value="DoxX-like_oxidoreductase"/>
</dbReference>
<dbReference type="PANTHER" id="PTHR33452">
    <property type="entry name" value="OXIDOREDUCTASE CATD-RELATED"/>
    <property type="match status" value="1"/>
</dbReference>
<evidence type="ECO:0000256" key="7">
    <source>
        <dbReference type="SAM" id="Phobius"/>
    </source>
</evidence>
<dbReference type="InterPro" id="IPR032808">
    <property type="entry name" value="DoxX"/>
</dbReference>
<name>A0A420XJF4_9PAST</name>